<gene>
    <name evidence="2" type="ORF">Q5761_06850</name>
</gene>
<organism evidence="2 3">
    <name type="scientific">Thermaerobacter composti</name>
    <dbReference type="NCBI Taxonomy" id="554949"/>
    <lineage>
        <taxon>Bacteria</taxon>
        <taxon>Bacillati</taxon>
        <taxon>Bacillota</taxon>
        <taxon>Clostridia</taxon>
        <taxon>Eubacteriales</taxon>
        <taxon>Clostridiales Family XVII. Incertae Sedis</taxon>
        <taxon>Thermaerobacter</taxon>
    </lineage>
</organism>
<evidence type="ECO:0000256" key="1">
    <source>
        <dbReference type="SAM" id="MobiDB-lite"/>
    </source>
</evidence>
<keyword evidence="3" id="KW-1185">Reference proteome</keyword>
<dbReference type="Proteomes" id="UP001304683">
    <property type="component" value="Chromosome"/>
</dbReference>
<sequence>MRWLAWVLAGLAAAPAGLAAYLRRQGDADVRCEAGAVEVLGIQRRPGCWLVRFRLPMVNRGRQKGMLYEILIRPEFLGRWAAPLRWSVALFWPGVQETGYWSAALLEPAQLVPLEVELAAFGPDDVIDRLSQLEELGLVVRHGCIGRTPLRWVLTEVRLPLAAARPGQAAAAGLRRRPTAGGRALAARPPAGIVTGRSATAGPIAAAGGRAAGPPRPAAARGGEGRGRPWPRV</sequence>
<feature type="compositionally biased region" description="Low complexity" evidence="1">
    <location>
        <begin position="191"/>
        <end position="221"/>
    </location>
</feature>
<proteinExistence type="predicted"/>
<reference evidence="2 3" key="1">
    <citation type="submission" date="2023-08" db="EMBL/GenBank/DDBJ databases">
        <title>Genome sequence of Thermaerobacter compostii strain Ins1, a spore-forming filamentous bacterium isolated from a deep geothermal reservoir.</title>
        <authorList>
            <person name="Bregnard D."/>
            <person name="Gonzalez D."/>
            <person name="Junier P."/>
        </authorList>
    </citation>
    <scope>NUCLEOTIDE SEQUENCE [LARGE SCALE GENOMIC DNA]</scope>
    <source>
        <strain evidence="2 3">Ins1</strain>
    </source>
</reference>
<protein>
    <recommendedName>
        <fullName evidence="4">DUF4390 domain-containing protein</fullName>
    </recommendedName>
</protein>
<accession>A0ABZ0QNW1</accession>
<evidence type="ECO:0008006" key="4">
    <source>
        <dbReference type="Google" id="ProtNLM"/>
    </source>
</evidence>
<evidence type="ECO:0000313" key="3">
    <source>
        <dbReference type="Proteomes" id="UP001304683"/>
    </source>
</evidence>
<name>A0ABZ0QNW1_9FIRM</name>
<feature type="region of interest" description="Disordered" evidence="1">
    <location>
        <begin position="191"/>
        <end position="233"/>
    </location>
</feature>
<dbReference type="RefSeq" id="WP_318749985.1">
    <property type="nucleotide sequence ID" value="NZ_CP132508.1"/>
</dbReference>
<dbReference type="EMBL" id="CP132508">
    <property type="protein sequence ID" value="WPD18110.1"/>
    <property type="molecule type" value="Genomic_DNA"/>
</dbReference>
<evidence type="ECO:0000313" key="2">
    <source>
        <dbReference type="EMBL" id="WPD18110.1"/>
    </source>
</evidence>